<comment type="pathway">
    <text evidence="3 11">Cofactor biosynthesis; thiamine diphosphate biosynthesis; 4-methyl-5-(2-phosphoethyl)-thiazole from 5-(2-hydroxyethyl)-4-methylthiazole: step 1/1.</text>
</comment>
<keyword evidence="9 11" id="KW-0460">Magnesium</keyword>
<dbReference type="PIRSF" id="PIRSF000513">
    <property type="entry name" value="Thz_kinase"/>
    <property type="match status" value="1"/>
</dbReference>
<dbReference type="Pfam" id="PF02110">
    <property type="entry name" value="HK"/>
    <property type="match status" value="1"/>
</dbReference>
<comment type="catalytic activity">
    <reaction evidence="1 11">
        <text>5-(2-hydroxyethyl)-4-methylthiazole + ATP = 4-methyl-5-(2-phosphooxyethyl)-thiazole + ADP + H(+)</text>
        <dbReference type="Rhea" id="RHEA:24212"/>
        <dbReference type="ChEBI" id="CHEBI:15378"/>
        <dbReference type="ChEBI" id="CHEBI:17957"/>
        <dbReference type="ChEBI" id="CHEBI:30616"/>
        <dbReference type="ChEBI" id="CHEBI:58296"/>
        <dbReference type="ChEBI" id="CHEBI:456216"/>
        <dbReference type="EC" id="2.7.1.50"/>
    </reaction>
</comment>
<gene>
    <name evidence="11 12" type="primary">thiM</name>
    <name evidence="12" type="ORF">ACFFHW_03715</name>
</gene>
<evidence type="ECO:0000256" key="11">
    <source>
        <dbReference type="HAMAP-Rule" id="MF_00228"/>
    </source>
</evidence>
<keyword evidence="13" id="KW-1185">Reference proteome</keyword>
<dbReference type="PRINTS" id="PR01099">
    <property type="entry name" value="HYETHTZKNASE"/>
</dbReference>
<keyword evidence="6 11" id="KW-0547">Nucleotide-binding</keyword>
<dbReference type="EMBL" id="JBHLVX010000013">
    <property type="protein sequence ID" value="MFC0267116.1"/>
    <property type="molecule type" value="Genomic_DNA"/>
</dbReference>
<keyword evidence="10 11" id="KW-0784">Thiamine biosynthesis</keyword>
<feature type="binding site" evidence="11">
    <location>
        <position position="130"/>
    </location>
    <ligand>
        <name>ATP</name>
        <dbReference type="ChEBI" id="CHEBI:30616"/>
    </ligand>
</feature>
<dbReference type="HAMAP" id="MF_00228">
    <property type="entry name" value="Thz_kinase"/>
    <property type="match status" value="1"/>
</dbReference>
<keyword evidence="7 11" id="KW-0418">Kinase</keyword>
<evidence type="ECO:0000256" key="2">
    <source>
        <dbReference type="ARBA" id="ARBA00001946"/>
    </source>
</evidence>
<dbReference type="InterPro" id="IPR000417">
    <property type="entry name" value="Hyethyz_kinase"/>
</dbReference>
<comment type="function">
    <text evidence="11">Catalyzes the phosphorylation of the hydroxyl group of 4-methyl-5-beta-hydroxyethylthiazole (THZ).</text>
</comment>
<dbReference type="Gene3D" id="3.40.1190.20">
    <property type="match status" value="1"/>
</dbReference>
<evidence type="ECO:0000256" key="10">
    <source>
        <dbReference type="ARBA" id="ARBA00022977"/>
    </source>
</evidence>
<feature type="binding site" evidence="11">
    <location>
        <position position="208"/>
    </location>
    <ligand>
        <name>substrate</name>
    </ligand>
</feature>
<feature type="binding site" evidence="11">
    <location>
        <position position="175"/>
    </location>
    <ligand>
        <name>ATP</name>
        <dbReference type="ChEBI" id="CHEBI:30616"/>
    </ligand>
</feature>
<protein>
    <recommendedName>
        <fullName evidence="11">Hydroxyethylthiazole kinase</fullName>
        <ecNumber evidence="11">2.7.1.50</ecNumber>
    </recommendedName>
    <alternativeName>
        <fullName evidence="11">4-methyl-5-beta-hydroxyethylthiazole kinase</fullName>
        <shortName evidence="11">TH kinase</shortName>
        <shortName evidence="11">Thz kinase</shortName>
    </alternativeName>
</protein>
<evidence type="ECO:0000256" key="3">
    <source>
        <dbReference type="ARBA" id="ARBA00004868"/>
    </source>
</evidence>
<dbReference type="CDD" id="cd01170">
    <property type="entry name" value="THZ_kinase"/>
    <property type="match status" value="1"/>
</dbReference>
<evidence type="ECO:0000256" key="8">
    <source>
        <dbReference type="ARBA" id="ARBA00022840"/>
    </source>
</evidence>
<evidence type="ECO:0000313" key="13">
    <source>
        <dbReference type="Proteomes" id="UP001589814"/>
    </source>
</evidence>
<comment type="caution">
    <text evidence="12">The sequence shown here is derived from an EMBL/GenBank/DDBJ whole genome shotgun (WGS) entry which is preliminary data.</text>
</comment>
<keyword evidence="8 11" id="KW-0067">ATP-binding</keyword>
<dbReference type="EC" id="2.7.1.50" evidence="11"/>
<evidence type="ECO:0000256" key="4">
    <source>
        <dbReference type="ARBA" id="ARBA00022679"/>
    </source>
</evidence>
<dbReference type="GO" id="GO:0004417">
    <property type="term" value="F:hydroxyethylthiazole kinase activity"/>
    <property type="evidence" value="ECO:0007669"/>
    <property type="project" value="UniProtKB-EC"/>
</dbReference>
<comment type="cofactor">
    <cofactor evidence="2 11">
        <name>Mg(2+)</name>
        <dbReference type="ChEBI" id="CHEBI:18420"/>
    </cofactor>
</comment>
<accession>A0ABV6G0G9</accession>
<sequence length="284" mass="29371">MDRGDDCADQPAIETVVRAHRALRDRTPLVQCLTNNVTVNLVANALLAAGASPAMVDNPEEAGDFPAVADAVLINLGTLAADTVKAMRLAAAGARREGRPWVLDPIGAGAMMWRHRLALELLEQRPTVIRGNASEIIGLSGREGGGRGVDSGRSPQDSLEAACELLDSAAAISASGPTDSLVGHEAQSGATMQIDVGGGSAWQPRVSGTGCALGAIVAAYCAVVDEPLYAATAAHVHVAVAAELAEQRVDGPGSFATAWLDALDRVDETTLRQRGLIAMRRLAS</sequence>
<evidence type="ECO:0000313" key="12">
    <source>
        <dbReference type="EMBL" id="MFC0267116.1"/>
    </source>
</evidence>
<evidence type="ECO:0000256" key="1">
    <source>
        <dbReference type="ARBA" id="ARBA00001771"/>
    </source>
</evidence>
<proteinExistence type="inferred from homology"/>
<feature type="binding site" evidence="11">
    <location>
        <position position="55"/>
    </location>
    <ligand>
        <name>substrate</name>
    </ligand>
</feature>
<evidence type="ECO:0000256" key="9">
    <source>
        <dbReference type="ARBA" id="ARBA00022842"/>
    </source>
</evidence>
<dbReference type="SUPFAM" id="SSF53613">
    <property type="entry name" value="Ribokinase-like"/>
    <property type="match status" value="1"/>
</dbReference>
<dbReference type="RefSeq" id="WP_019949956.1">
    <property type="nucleotide sequence ID" value="NZ_JBHLVX010000013.1"/>
</dbReference>
<dbReference type="NCBIfam" id="NF006830">
    <property type="entry name" value="PRK09355.1"/>
    <property type="match status" value="1"/>
</dbReference>
<evidence type="ECO:0000256" key="6">
    <source>
        <dbReference type="ARBA" id="ARBA00022741"/>
    </source>
</evidence>
<keyword evidence="5 11" id="KW-0479">Metal-binding</keyword>
<keyword evidence="4 11" id="KW-0808">Transferase</keyword>
<name>A0ABV6G0G9_9GAMM</name>
<dbReference type="Proteomes" id="UP001589814">
    <property type="component" value="Unassembled WGS sequence"/>
</dbReference>
<reference evidence="12 13" key="1">
    <citation type="submission" date="2024-09" db="EMBL/GenBank/DDBJ databases">
        <authorList>
            <person name="Sun Q."/>
            <person name="Mori K."/>
        </authorList>
    </citation>
    <scope>NUCLEOTIDE SEQUENCE [LARGE SCALE GENOMIC DNA]</scope>
    <source>
        <strain evidence="12 13">CCM 7415</strain>
    </source>
</reference>
<evidence type="ECO:0000256" key="5">
    <source>
        <dbReference type="ARBA" id="ARBA00022723"/>
    </source>
</evidence>
<evidence type="ECO:0000256" key="7">
    <source>
        <dbReference type="ARBA" id="ARBA00022777"/>
    </source>
</evidence>
<dbReference type="InterPro" id="IPR029056">
    <property type="entry name" value="Ribokinase-like"/>
</dbReference>
<comment type="similarity">
    <text evidence="11">Belongs to the Thz kinase family.</text>
</comment>
<organism evidence="12 13">
    <name type="scientific">Kushneria aurantia</name>
    <dbReference type="NCBI Taxonomy" id="504092"/>
    <lineage>
        <taxon>Bacteria</taxon>
        <taxon>Pseudomonadati</taxon>
        <taxon>Pseudomonadota</taxon>
        <taxon>Gammaproteobacteria</taxon>
        <taxon>Oceanospirillales</taxon>
        <taxon>Halomonadaceae</taxon>
        <taxon>Kushneria</taxon>
    </lineage>
</organism>